<proteinExistence type="inferred from homology"/>
<sequence>MTPAPTPAAERDRVPRGSLRRRLTAGLLILLAAVVALPFTAAAPAHALGEPTFTNPIEPDTADPTIEFHDGNYYLVATTWDNRVVMRKAPTLAALGTATPTTVYTDTNPGRNANMWAPELQRMEGPNGWRWYLMYTMGTAGNFDRQHLQVIESAGDDPMGPYSYKGRPIPTDDWNIDGAYLELNGELFITWSAFSAGPNRLQNNYIARMSDPWTATGPMNVLSSPTEPWETIGAPVNEGPIPLQKDGRTWIVYSASFCGTEDYQLGTLEYDGTGDPVVASSWTKSDGPVFSKANGEFGTGHNDFFDSPDGTETWNLYHANPGPDDGCGRQRSARAHLMDWTAGGEPDFGTPLGTTAQIPVPSGENAPITARVEGAPWQLVSRSTGLCATVSSAQSGDGAGIVQGPCSTPRANWMLDATGEDSLRLMNASSGKALGPVDCARADVGLQQSAWLTTGCQQWRVAPGTGGYSTLTHRASGTVLEASGGSVRQAAATASAAQEWALRPAGAVAITSFVTGKAFDLPNCSTANSAVLQQQEWLGSPCQRVTVTGAADGAVEMHPVSAAASCLAVTGGSTADGATVTQGACGVTGSAWRLRPGNDGTVELRAAHSGKALDLSNCSAANGTRIGQWSVLNNDCQRFRVSLGAPASTVPLQPVVTAGARCVAGRVVLTTVVRNADDLPIDVTVGSGTAAKSVTALAGGTSTSTAVTTRLTSVPAGSTAVVVAGSDDAARSATVAAQHPALSCG</sequence>
<dbReference type="InterPro" id="IPR006710">
    <property type="entry name" value="Glyco_hydro_43"/>
</dbReference>
<dbReference type="CDD" id="cd18820">
    <property type="entry name" value="GH43_LbAraf43-like"/>
    <property type="match status" value="1"/>
</dbReference>
<dbReference type="Pfam" id="PF04616">
    <property type="entry name" value="Glyco_hydro_43"/>
    <property type="match status" value="1"/>
</dbReference>
<dbReference type="InterPro" id="IPR035992">
    <property type="entry name" value="Ricin_B-like_lectins"/>
</dbReference>
<name>A0AAE6RL21_9MICO</name>
<dbReference type="KEGG" id="rte:GSU10_14200"/>
<dbReference type="SUPFAM" id="SSF50370">
    <property type="entry name" value="Ricin B-like lectins"/>
    <property type="match status" value="2"/>
</dbReference>
<dbReference type="Gene3D" id="2.115.10.20">
    <property type="entry name" value="Glycosyl hydrolase domain, family 43"/>
    <property type="match status" value="1"/>
</dbReference>
<organism evidence="6 7">
    <name type="scientific">Rathayibacter tanaceti</name>
    <dbReference type="NCBI Taxonomy" id="1671680"/>
    <lineage>
        <taxon>Bacteria</taxon>
        <taxon>Bacillati</taxon>
        <taxon>Actinomycetota</taxon>
        <taxon>Actinomycetes</taxon>
        <taxon>Micrococcales</taxon>
        <taxon>Microbacteriaceae</taxon>
        <taxon>Rathayibacter</taxon>
    </lineage>
</organism>
<dbReference type="GO" id="GO:0004553">
    <property type="term" value="F:hydrolase activity, hydrolyzing O-glycosyl compounds"/>
    <property type="evidence" value="ECO:0007669"/>
    <property type="project" value="InterPro"/>
</dbReference>
<accession>A0AAE6RL21</accession>
<dbReference type="EMBL" id="CP047186">
    <property type="protein sequence ID" value="QHC56664.1"/>
    <property type="molecule type" value="Genomic_DNA"/>
</dbReference>
<dbReference type="GO" id="GO:0005975">
    <property type="term" value="P:carbohydrate metabolic process"/>
    <property type="evidence" value="ECO:0007669"/>
    <property type="project" value="InterPro"/>
</dbReference>
<reference evidence="7" key="1">
    <citation type="submission" date="2019-12" db="EMBL/GenBank/DDBJ databases">
        <title>Complete and draft genome sequences of new strains and members of some known species of the genus Rathayibacter isolated from plants.</title>
        <authorList>
            <person name="Tarlachkov S.V."/>
            <person name="Starodumova I.P."/>
            <person name="Dorofeeva L.V."/>
            <person name="Prisyazhnaya N.V."/>
            <person name="Leyn S."/>
            <person name="Zlamal J."/>
            <person name="Elan M."/>
            <person name="Osterman A.L."/>
            <person name="Nadler S."/>
            <person name="Subbotin S.A."/>
            <person name="Evtushenko L.I."/>
        </authorList>
    </citation>
    <scope>NUCLEOTIDE SEQUENCE [LARGE SCALE GENOMIC DNA]</scope>
    <source>
        <strain evidence="7">VKM Ac-2761</strain>
    </source>
</reference>
<evidence type="ECO:0000313" key="7">
    <source>
        <dbReference type="Proteomes" id="UP000465031"/>
    </source>
</evidence>
<dbReference type="Gene3D" id="2.80.10.50">
    <property type="match status" value="3"/>
</dbReference>
<dbReference type="InterPro" id="IPR023296">
    <property type="entry name" value="Glyco_hydro_beta-prop_sf"/>
</dbReference>
<evidence type="ECO:0000256" key="1">
    <source>
        <dbReference type="ARBA" id="ARBA00009865"/>
    </source>
</evidence>
<dbReference type="Proteomes" id="UP000465031">
    <property type="component" value="Chromosome"/>
</dbReference>
<evidence type="ECO:0000259" key="5">
    <source>
        <dbReference type="Pfam" id="PF14200"/>
    </source>
</evidence>
<keyword evidence="2" id="KW-0732">Signal</keyword>
<comment type="similarity">
    <text evidence="1">Belongs to the glycosyl hydrolase 43 family.</text>
</comment>
<dbReference type="AlphaFoldDB" id="A0AAE6RL21"/>
<dbReference type="PANTHER" id="PTHR43817:SF1">
    <property type="entry name" value="HYDROLASE, FAMILY 43, PUTATIVE (AFU_ORTHOLOGUE AFUA_3G01660)-RELATED"/>
    <property type="match status" value="1"/>
</dbReference>
<evidence type="ECO:0000313" key="6">
    <source>
        <dbReference type="EMBL" id="QHC56664.1"/>
    </source>
</evidence>
<evidence type="ECO:0000256" key="2">
    <source>
        <dbReference type="ARBA" id="ARBA00022729"/>
    </source>
</evidence>
<dbReference type="PROSITE" id="PS50231">
    <property type="entry name" value="RICIN_B_LECTIN"/>
    <property type="match status" value="2"/>
</dbReference>
<dbReference type="Pfam" id="PF14200">
    <property type="entry name" value="RicinB_lectin_2"/>
    <property type="match status" value="3"/>
</dbReference>
<gene>
    <name evidence="6" type="ORF">GSU10_14200</name>
</gene>
<dbReference type="SUPFAM" id="SSF75005">
    <property type="entry name" value="Arabinanase/levansucrase/invertase"/>
    <property type="match status" value="1"/>
</dbReference>
<feature type="domain" description="Ricin B lectin" evidence="5">
    <location>
        <begin position="591"/>
        <end position="642"/>
    </location>
</feature>
<dbReference type="PANTHER" id="PTHR43817">
    <property type="entry name" value="GLYCOSYL HYDROLASE"/>
    <property type="match status" value="1"/>
</dbReference>
<evidence type="ECO:0000256" key="3">
    <source>
        <dbReference type="ARBA" id="ARBA00022801"/>
    </source>
</evidence>
<keyword evidence="4" id="KW-0326">Glycosidase</keyword>
<protein>
    <submittedName>
        <fullName evidence="6">Family 43 glycosylhydrolase</fullName>
    </submittedName>
</protein>
<keyword evidence="3" id="KW-0378">Hydrolase</keyword>
<feature type="domain" description="Ricin B lectin" evidence="5">
    <location>
        <begin position="374"/>
        <end position="435"/>
    </location>
</feature>
<evidence type="ECO:0000256" key="4">
    <source>
        <dbReference type="ARBA" id="ARBA00023295"/>
    </source>
</evidence>
<feature type="domain" description="Ricin B lectin" evidence="5">
    <location>
        <begin position="456"/>
        <end position="534"/>
    </location>
</feature>
<dbReference type="RefSeq" id="WP_068210949.1">
    <property type="nucleotide sequence ID" value="NZ_CP047186.1"/>
</dbReference>
<dbReference type="InterPro" id="IPR000772">
    <property type="entry name" value="Ricin_B_lectin"/>
</dbReference>